<comment type="caution">
    <text evidence="1">The sequence shown here is derived from an EMBL/GenBank/DDBJ whole genome shotgun (WGS) entry which is preliminary data.</text>
</comment>
<name>A0A117EC91_STRSC</name>
<organism evidence="1 2">
    <name type="scientific">Streptomyces scabiei</name>
    <dbReference type="NCBI Taxonomy" id="1930"/>
    <lineage>
        <taxon>Bacteria</taxon>
        <taxon>Bacillati</taxon>
        <taxon>Actinomycetota</taxon>
        <taxon>Actinomycetes</taxon>
        <taxon>Kitasatosporales</taxon>
        <taxon>Streptomycetaceae</taxon>
        <taxon>Streptomyces</taxon>
    </lineage>
</organism>
<accession>A0A117EC91</accession>
<dbReference type="EMBL" id="BCMM01000003">
    <property type="protein sequence ID" value="GAQ60563.1"/>
    <property type="molecule type" value="Genomic_DNA"/>
</dbReference>
<evidence type="ECO:0000313" key="2">
    <source>
        <dbReference type="Proteomes" id="UP000067448"/>
    </source>
</evidence>
<dbReference type="RefSeq" id="WP_059078696.1">
    <property type="nucleotide sequence ID" value="NZ_BCMM01000003.1"/>
</dbReference>
<dbReference type="AlphaFoldDB" id="A0A117EC91"/>
<reference evidence="1 2" key="2">
    <citation type="journal article" date="2016" name="Genome Announc.">
        <title>Draft Genome Sequences of Streptomyces scabiei S58, Streptomyces turgidiscabies T45, and Streptomyces acidiscabies a10, the Pathogens of Potato Common Scab, Isolated in Japan.</title>
        <authorList>
            <person name="Tomihama T."/>
            <person name="Nishi Y."/>
            <person name="Sakai M."/>
            <person name="Ikenaga M."/>
            <person name="Okubo T."/>
            <person name="Ikeda S."/>
        </authorList>
    </citation>
    <scope>NUCLEOTIDE SEQUENCE [LARGE SCALE GENOMIC DNA]</scope>
    <source>
        <strain evidence="1 2">S58</strain>
    </source>
</reference>
<sequence length="271" mass="30162">MDRLAEITFLLPDAPESHRFLDELRTLFSQVGYARPTRSAHTAGGVGDRLTLTPPRPAGARPVTAFEIADVSVPDVALGIGRSVGARAAEGTRAPRVLSAHVEPADLVRRLDGHVRRVDHTGVNVPACANPPARWHELVGALASTAAMYRYPTGEDWPFVLPSTADELRDDIRDVVVGREPRFELVYDQWLTRPQWQFALGTDLTRPQLERMFPEPEGLTFPELADVFRVVPVRSPWPELDLRFDLSYRTEGGPTDWETGAWLVSEGGRIR</sequence>
<protein>
    <submittedName>
        <fullName evidence="1">Uncharacterized protein</fullName>
    </submittedName>
</protein>
<evidence type="ECO:0000313" key="1">
    <source>
        <dbReference type="EMBL" id="GAQ60563.1"/>
    </source>
</evidence>
<proteinExistence type="predicted"/>
<reference evidence="2" key="3">
    <citation type="submission" date="2016-02" db="EMBL/GenBank/DDBJ databases">
        <title>Draft genome of pathogenic Streptomyces sp. in Japan.</title>
        <authorList>
            <person name="Tomihama T."/>
            <person name="Ikenaga M."/>
            <person name="Sakai M."/>
            <person name="Okubo T."/>
            <person name="Ikeda S."/>
        </authorList>
    </citation>
    <scope>NUCLEOTIDE SEQUENCE [LARGE SCALE GENOMIC DNA]</scope>
    <source>
        <strain evidence="2">S58</strain>
    </source>
</reference>
<reference evidence="2" key="1">
    <citation type="submission" date="2015-11" db="EMBL/GenBank/DDBJ databases">
        <authorList>
            <consortium name="Cross-ministerial Strategic Innovation Promotion Program (SIP) consortium"/>
            <person name="Tomihama T."/>
            <person name="Ikenaga M."/>
            <person name="Sakai M."/>
            <person name="Okubo T."/>
            <person name="Ikeda S."/>
        </authorList>
    </citation>
    <scope>NUCLEOTIDE SEQUENCE [LARGE SCALE GENOMIC DNA]</scope>
    <source>
        <strain evidence="2">S58</strain>
    </source>
</reference>
<dbReference type="Proteomes" id="UP000067448">
    <property type="component" value="Unassembled WGS sequence"/>
</dbReference>
<dbReference type="OrthoDB" id="2933939at2"/>
<gene>
    <name evidence="1" type="ORF">SsS58_00903</name>
</gene>